<gene>
    <name evidence="1" type="ORF">RR48_14388</name>
</gene>
<name>A0A194QQY8_PAPMA</name>
<dbReference type="AlphaFoldDB" id="A0A194QQY8"/>
<dbReference type="InParanoid" id="A0A194QQY8"/>
<reference evidence="1 2" key="1">
    <citation type="journal article" date="2015" name="Nat. Commun.">
        <title>Outbred genome sequencing and CRISPR/Cas9 gene editing in butterflies.</title>
        <authorList>
            <person name="Li X."/>
            <person name="Fan D."/>
            <person name="Zhang W."/>
            <person name="Liu G."/>
            <person name="Zhang L."/>
            <person name="Zhao L."/>
            <person name="Fang X."/>
            <person name="Chen L."/>
            <person name="Dong Y."/>
            <person name="Chen Y."/>
            <person name="Ding Y."/>
            <person name="Zhao R."/>
            <person name="Feng M."/>
            <person name="Zhu Y."/>
            <person name="Feng Y."/>
            <person name="Jiang X."/>
            <person name="Zhu D."/>
            <person name="Xiang H."/>
            <person name="Feng X."/>
            <person name="Li S."/>
            <person name="Wang J."/>
            <person name="Zhang G."/>
            <person name="Kronforst M.R."/>
            <person name="Wang W."/>
        </authorList>
    </citation>
    <scope>NUCLEOTIDE SEQUENCE [LARGE SCALE GENOMIC DNA]</scope>
    <source>
        <strain evidence="1">Ya'a_city_454_Pm</strain>
        <tissue evidence="1">Whole body</tissue>
    </source>
</reference>
<keyword evidence="2" id="KW-1185">Reference proteome</keyword>
<protein>
    <submittedName>
        <fullName evidence="1">Uncharacterized protein</fullName>
    </submittedName>
</protein>
<sequence>MAESKGALIAKTVQKHAGRAKEKVFMVLLFESCEEFNGVGVKTIAVCVVKVACGGSVDLWYYRARDASARRPTYALSTC</sequence>
<organism evidence="1 2">
    <name type="scientific">Papilio machaon</name>
    <name type="common">Old World swallowtail butterfly</name>
    <dbReference type="NCBI Taxonomy" id="76193"/>
    <lineage>
        <taxon>Eukaryota</taxon>
        <taxon>Metazoa</taxon>
        <taxon>Ecdysozoa</taxon>
        <taxon>Arthropoda</taxon>
        <taxon>Hexapoda</taxon>
        <taxon>Insecta</taxon>
        <taxon>Pterygota</taxon>
        <taxon>Neoptera</taxon>
        <taxon>Endopterygota</taxon>
        <taxon>Lepidoptera</taxon>
        <taxon>Glossata</taxon>
        <taxon>Ditrysia</taxon>
        <taxon>Papilionoidea</taxon>
        <taxon>Papilionidae</taxon>
        <taxon>Papilioninae</taxon>
        <taxon>Papilio</taxon>
    </lineage>
</organism>
<dbReference type="Proteomes" id="UP000053240">
    <property type="component" value="Unassembled WGS sequence"/>
</dbReference>
<accession>A0A194QQY8</accession>
<proteinExistence type="predicted"/>
<evidence type="ECO:0000313" key="1">
    <source>
        <dbReference type="EMBL" id="KPJ05946.1"/>
    </source>
</evidence>
<dbReference type="EMBL" id="KQ461198">
    <property type="protein sequence ID" value="KPJ05946.1"/>
    <property type="molecule type" value="Genomic_DNA"/>
</dbReference>
<evidence type="ECO:0000313" key="2">
    <source>
        <dbReference type="Proteomes" id="UP000053240"/>
    </source>
</evidence>